<proteinExistence type="predicted"/>
<name>A0ABX3A3H7_9GAMM</name>
<evidence type="ECO:0000256" key="1">
    <source>
        <dbReference type="SAM" id="SignalP"/>
    </source>
</evidence>
<gene>
    <name evidence="2" type="ORF">BGC07_02155</name>
</gene>
<dbReference type="Proteomes" id="UP000094329">
    <property type="component" value="Unassembled WGS sequence"/>
</dbReference>
<protein>
    <submittedName>
        <fullName evidence="2">Uncharacterized protein</fullName>
    </submittedName>
</protein>
<feature type="signal peptide" evidence="1">
    <location>
        <begin position="1"/>
        <end position="22"/>
    </location>
</feature>
<sequence length="73" mass="7891">MAVLKPLLVGMIAAGLSSSLYAAENIAICEDGAEWPPFHYIKRDAGKKVPGASEGYSVDVINKNFSRDSIFLF</sequence>
<keyword evidence="3" id="KW-1185">Reference proteome</keyword>
<reference evidence="2 3" key="1">
    <citation type="submission" date="2016-08" db="EMBL/GenBank/DDBJ databases">
        <title>Draft genome sequence of Candidatus Piscirickettsia litoralis, from seawater.</title>
        <authorList>
            <person name="Wan X."/>
            <person name="Lee A.J."/>
            <person name="Hou S."/>
            <person name="Donachie S.P."/>
        </authorList>
    </citation>
    <scope>NUCLEOTIDE SEQUENCE [LARGE SCALE GENOMIC DNA]</scope>
    <source>
        <strain evidence="2 3">Y2</strain>
    </source>
</reference>
<comment type="caution">
    <text evidence="2">The sequence shown here is derived from an EMBL/GenBank/DDBJ whole genome shotgun (WGS) entry which is preliminary data.</text>
</comment>
<evidence type="ECO:0000313" key="3">
    <source>
        <dbReference type="Proteomes" id="UP000094329"/>
    </source>
</evidence>
<feature type="chain" id="PRO_5047190629" evidence="1">
    <location>
        <begin position="23"/>
        <end position="73"/>
    </location>
</feature>
<dbReference type="EMBL" id="MDTU01000001">
    <property type="protein sequence ID" value="ODN41980.1"/>
    <property type="molecule type" value="Genomic_DNA"/>
</dbReference>
<organism evidence="2 3">
    <name type="scientific">Piscirickettsia litoralis</name>
    <dbReference type="NCBI Taxonomy" id="1891921"/>
    <lineage>
        <taxon>Bacteria</taxon>
        <taxon>Pseudomonadati</taxon>
        <taxon>Pseudomonadota</taxon>
        <taxon>Gammaproteobacteria</taxon>
        <taxon>Thiotrichales</taxon>
        <taxon>Piscirickettsiaceae</taxon>
        <taxon>Piscirickettsia</taxon>
    </lineage>
</organism>
<evidence type="ECO:0000313" key="2">
    <source>
        <dbReference type="EMBL" id="ODN41980.1"/>
    </source>
</evidence>
<dbReference type="RefSeq" id="WP_069311780.1">
    <property type="nucleotide sequence ID" value="NZ_MDTU01000001.1"/>
</dbReference>
<accession>A0ABX3A3H7</accession>
<keyword evidence="1" id="KW-0732">Signal</keyword>